<dbReference type="GO" id="GO:0000226">
    <property type="term" value="P:microtubule cytoskeleton organization"/>
    <property type="evidence" value="ECO:0007669"/>
    <property type="project" value="TreeGrafter"/>
</dbReference>
<dbReference type="GO" id="GO:0043296">
    <property type="term" value="C:apical junction complex"/>
    <property type="evidence" value="ECO:0007669"/>
    <property type="project" value="TreeGrafter"/>
</dbReference>
<dbReference type="GO" id="GO:0051660">
    <property type="term" value="P:establishment of centrosome localization"/>
    <property type="evidence" value="ECO:0007669"/>
    <property type="project" value="TreeGrafter"/>
</dbReference>
<dbReference type="FunFam" id="2.60.120.260:FF:000002">
    <property type="entry name" value="Coagulation factor VIII"/>
    <property type="match status" value="1"/>
</dbReference>
<dbReference type="CDD" id="cd06691">
    <property type="entry name" value="PDZ1_Par3-like"/>
    <property type="match status" value="1"/>
</dbReference>
<evidence type="ECO:0000256" key="7">
    <source>
        <dbReference type="ARBA" id="ARBA00055389"/>
    </source>
</evidence>
<dbReference type="Gene3D" id="2.60.120.260">
    <property type="entry name" value="Galactose-binding domain-like"/>
    <property type="match status" value="2"/>
</dbReference>
<feature type="transmembrane region" description="Helical" evidence="16">
    <location>
        <begin position="1379"/>
        <end position="1404"/>
    </location>
</feature>
<gene>
    <name evidence="20" type="primary">PARD3B</name>
</gene>
<organism evidence="20 21">
    <name type="scientific">Meleagris gallopavo</name>
    <name type="common">Wild turkey</name>
    <dbReference type="NCBI Taxonomy" id="9103"/>
    <lineage>
        <taxon>Eukaryota</taxon>
        <taxon>Metazoa</taxon>
        <taxon>Chordata</taxon>
        <taxon>Craniata</taxon>
        <taxon>Vertebrata</taxon>
        <taxon>Euteleostomi</taxon>
        <taxon>Archelosauria</taxon>
        <taxon>Archosauria</taxon>
        <taxon>Dinosauria</taxon>
        <taxon>Saurischia</taxon>
        <taxon>Theropoda</taxon>
        <taxon>Coelurosauria</taxon>
        <taxon>Aves</taxon>
        <taxon>Neognathae</taxon>
        <taxon>Galloanserae</taxon>
        <taxon>Galliformes</taxon>
        <taxon>Phasianidae</taxon>
        <taxon>Meleagridinae</taxon>
        <taxon>Meleagris</taxon>
    </lineage>
</organism>
<keyword evidence="3" id="KW-0677">Repeat</keyword>
<dbReference type="CDD" id="cd23059">
    <property type="entry name" value="PDZ3_Par3-like"/>
    <property type="match status" value="1"/>
</dbReference>
<feature type="compositionally biased region" description="Acidic residues" evidence="15">
    <location>
        <begin position="1128"/>
        <end position="1139"/>
    </location>
</feature>
<dbReference type="InterPro" id="IPR013320">
    <property type="entry name" value="ConA-like_dom_sf"/>
</dbReference>
<feature type="region of interest" description="Disordered" evidence="15">
    <location>
        <begin position="114"/>
        <end position="134"/>
    </location>
</feature>
<dbReference type="InterPro" id="IPR022579">
    <property type="entry name" value="Neuropilin_C"/>
</dbReference>
<dbReference type="PROSITE" id="PS01285">
    <property type="entry name" value="FA58C_1"/>
    <property type="match status" value="2"/>
</dbReference>
<evidence type="ECO:0000256" key="12">
    <source>
        <dbReference type="ARBA" id="ARBA00080501"/>
    </source>
</evidence>
<dbReference type="FunFam" id="2.60.120.260:FF:000013">
    <property type="entry name" value="Neuropilin"/>
    <property type="match status" value="1"/>
</dbReference>
<evidence type="ECO:0000256" key="8">
    <source>
        <dbReference type="ARBA" id="ARBA00063815"/>
    </source>
</evidence>
<dbReference type="PANTHER" id="PTHR16484:SF4">
    <property type="entry name" value="PARTITIONING DEFECTIVE 3 HOMOLOG B"/>
    <property type="match status" value="1"/>
</dbReference>
<comment type="subunit">
    <text evidence="9">Interacts with PARD6B. Interacts with INSC/inscuteable.</text>
</comment>
<dbReference type="SMART" id="SM00231">
    <property type="entry name" value="FA58C"/>
    <property type="match status" value="2"/>
</dbReference>
<sequence length="1445" mass="159998">MLRKLVSLLQDPSYWVNIHHLEYTDGGILDPDDVLADVVEDKDKLIAVYDEQEPHRKSDGTNGNVMDRSSPDLFEAEVAAQLAAFQPIGGEIEVTPSALKLGMPLLVRRSSDPALGPPADFHPSASHPSDLGHKHAVAGASQVSFEDGEINLAGSAELLSSQRDRLPVSEMTKTVEISGEGGPLGIHVVPFFSSLSGRMLGLFIRGIEENSRSRRNGLFHENECIVKINNVDLIDKTFAQAQDIFRQAMKFQSVILEVLPPYNREQYEKSAIAPLCFLHNDEEVPKTKIPPPVHPKPTLKTINLSGAGSLDAGVQATLQAKSPNLPRLGRKPSSPSLSPLMGFGNKKNAKKIKIDLKKGPEGLGFTVVTRDSSVHGPGPIFVKNILPKGAAVKDGRLQSGDRILEVNGRDITGRTQEELVAMLRSTKQGETVCLIVARQEEAFLPRELKGEPNCSILSPETTEQLTFEIPLNDSGSAGLGVSLKGNKSRETGADLGIFIKSVIHGGAAFKDGRLRVNDQLVAVNGESLLGKSNHEAMETLRRSMSMEGNIRGRIQLVILRRLEAQTEDRLDQGVYQKSACDGCHNFAAISRRNGAVLQQFVNCGPQERIQELPVSDCGNCENETPPPLPPHPSEDLLNEDHNHSPTINSAVFLADQHINFTSLTPAKQSESINLKASKSMDLVADESKVGSLAGHRSDASGKDFGPTLGLKKSSSLESLQTAVAEVRKNELPFHRPRPHVVRGRGCNESFRAAIDKSYDGPEDVEEDGFSAQYYLIQQEVPENFQCNVPLGMESGRISNMQISASSTYSDGRWTPQQSRLNSDDNGWTPNVDSNKEYLQVDLHFLTVLTAIATQGAISRETQNGYYVRTYKLEVSTNGEDWMMYRHGKNHKTFQANEDATEVVLNKIHSPVLTRFVRIRPQSWHNGIALRLELYGCRITDSPCSNLLGMLSGLIPDSQISASSIRGYDWSPSMARLVSSRSGWFPRIPQAQPGEEWLQVDLGVPKNVKGVIIQGARGGDSVTTTESRSFVKKFKVAYSMNGKDWEFIQDPKTMQAKLFEGNIHYDIPEIRRFDPIPAQYVRVHPERWSPAGIGMRLEVLGCDWTDVKPTAETLVPTLKSEETTTPYPTDEEATECGDSCGEEEDFHLPANFNCHFDPPEDLCGWSHDLATGYTWSFQPASTWMGNSEPSSETVPDVKTYLQLQSSGRRESQRARLISPTIYLPRSAICMVFQYQVWGSSGVMLRVWREASQEHKALWVIAEDQGKEWREGRIILPSYDMEYRIVFEGFIRNGHAGELALDDIRLGNDIPLEYCMEPITAFPVNFPRMKDDFLIPEQDFEDSDDTDYFGSDKNDTLFSTNSPGNSKLDKEKSWLYSLDPILVTIIAMSSLGVLLGAICAGLLLYCTCSYAGLSSRSSTTLENYNFELYDGIKHKVKMNHQKCCSEA</sequence>
<dbReference type="GO" id="GO:0007155">
    <property type="term" value="P:cell adhesion"/>
    <property type="evidence" value="ECO:0007669"/>
    <property type="project" value="TreeGrafter"/>
</dbReference>
<dbReference type="GO" id="GO:0008104">
    <property type="term" value="P:intracellular protein localization"/>
    <property type="evidence" value="ECO:0007669"/>
    <property type="project" value="TreeGrafter"/>
</dbReference>
<dbReference type="PANTHER" id="PTHR16484">
    <property type="entry name" value="PARTITIONING DEFECTIVE 3 RELATED"/>
    <property type="match status" value="1"/>
</dbReference>
<dbReference type="SMART" id="SM00137">
    <property type="entry name" value="MAM"/>
    <property type="match status" value="1"/>
</dbReference>
<evidence type="ECO:0000256" key="2">
    <source>
        <dbReference type="ARBA" id="ARBA00022618"/>
    </source>
</evidence>
<feature type="domain" description="F5/8 type C" evidence="17">
    <location>
        <begin position="786"/>
        <end position="936"/>
    </location>
</feature>
<evidence type="ECO:0000259" key="19">
    <source>
        <dbReference type="PROSITE" id="PS50106"/>
    </source>
</evidence>
<dbReference type="InterPro" id="IPR052213">
    <property type="entry name" value="PAR3"/>
</dbReference>
<evidence type="ECO:0000256" key="1">
    <source>
        <dbReference type="ARBA" id="ARBA00005358"/>
    </source>
</evidence>
<reference evidence="20 21" key="1">
    <citation type="journal article" date="2010" name="PLoS Biol.">
        <title>Multi-platform next-generation sequencing of the domestic turkey (Meleagris gallopavo): genome assembly and analysis.</title>
        <authorList>
            <person name="Dalloul R.A."/>
            <person name="Long J.A."/>
            <person name="Zimin A.V."/>
            <person name="Aslam L."/>
            <person name="Beal K."/>
            <person name="Blomberg L.A."/>
            <person name="Bouffard P."/>
            <person name="Burt D.W."/>
            <person name="Crasta O."/>
            <person name="Crooijmans R.P."/>
            <person name="Cooper K."/>
            <person name="Coulombe R.A."/>
            <person name="De S."/>
            <person name="Delany M.E."/>
            <person name="Dodgson J.B."/>
            <person name="Dong J.J."/>
            <person name="Evans C."/>
            <person name="Frederickson K.M."/>
            <person name="Flicek P."/>
            <person name="Florea L."/>
            <person name="Folkerts O."/>
            <person name="Groenen M.A."/>
            <person name="Harkins T.T."/>
            <person name="Herrero J."/>
            <person name="Hoffmann S."/>
            <person name="Megens H.J."/>
            <person name="Jiang A."/>
            <person name="de Jong P."/>
            <person name="Kaiser P."/>
            <person name="Kim H."/>
            <person name="Kim K.W."/>
            <person name="Kim S."/>
            <person name="Langenberger D."/>
            <person name="Lee M.K."/>
            <person name="Lee T."/>
            <person name="Mane S."/>
            <person name="Marcais G."/>
            <person name="Marz M."/>
            <person name="McElroy A.P."/>
            <person name="Modise T."/>
            <person name="Nefedov M."/>
            <person name="Notredame C."/>
            <person name="Paton I.R."/>
            <person name="Payne W.S."/>
            <person name="Pertea G."/>
            <person name="Prickett D."/>
            <person name="Puiu D."/>
            <person name="Qioa D."/>
            <person name="Raineri E."/>
            <person name="Ruffier M."/>
            <person name="Salzberg S.L."/>
            <person name="Schatz M.C."/>
            <person name="Scheuring C."/>
            <person name="Schmidt C.J."/>
            <person name="Schroeder S."/>
            <person name="Searle S.M."/>
            <person name="Smith E.J."/>
            <person name="Smith J."/>
            <person name="Sonstegard T.S."/>
            <person name="Stadler P.F."/>
            <person name="Tafer H."/>
            <person name="Tu Z.J."/>
            <person name="Van Tassell C.P."/>
            <person name="Vilella A.J."/>
            <person name="Williams K.P."/>
            <person name="Yorke J.A."/>
            <person name="Zhang L."/>
            <person name="Zhang H.B."/>
            <person name="Zhang X."/>
            <person name="Zhang Y."/>
            <person name="Reed K.M."/>
        </authorList>
    </citation>
    <scope>NUCLEOTIDE SEQUENCE [LARGE SCALE GENOMIC DNA]</scope>
</reference>
<dbReference type="Gene3D" id="2.30.42.10">
    <property type="match status" value="3"/>
</dbReference>
<dbReference type="Gene3D" id="3.10.20.90">
    <property type="entry name" value="Phosphatidylinositol 3-kinase Catalytic Subunit, Chain A, domain 1"/>
    <property type="match status" value="1"/>
</dbReference>
<dbReference type="GO" id="GO:0035091">
    <property type="term" value="F:phosphatidylinositol binding"/>
    <property type="evidence" value="ECO:0007669"/>
    <property type="project" value="TreeGrafter"/>
</dbReference>
<keyword evidence="2" id="KW-0132">Cell division</keyword>
<feature type="domain" description="PDZ" evidence="19">
    <location>
        <begin position="353"/>
        <end position="426"/>
    </location>
</feature>
<comment type="subunit">
    <text evidence="8">Heterodimer with NRP1. Binds PLXNB1.</text>
</comment>
<keyword evidence="5" id="KW-0131">Cell cycle</keyword>
<dbReference type="InterPro" id="IPR000421">
    <property type="entry name" value="FA58C"/>
</dbReference>
<evidence type="ECO:0000256" key="16">
    <source>
        <dbReference type="SAM" id="Phobius"/>
    </source>
</evidence>
<dbReference type="InterPro" id="IPR036034">
    <property type="entry name" value="PDZ_sf"/>
</dbReference>
<comment type="similarity">
    <text evidence="1">Belongs to the PAR3 family.</text>
</comment>
<dbReference type="Proteomes" id="UP000001645">
    <property type="component" value="Chromosome 7"/>
</dbReference>
<accession>G3USM4</accession>
<evidence type="ECO:0000259" key="18">
    <source>
        <dbReference type="PROSITE" id="PS50060"/>
    </source>
</evidence>
<keyword evidence="21" id="KW-1185">Reference proteome</keyword>
<dbReference type="GO" id="GO:0016324">
    <property type="term" value="C:apical plasma membrane"/>
    <property type="evidence" value="ECO:0007669"/>
    <property type="project" value="TreeGrafter"/>
</dbReference>
<dbReference type="PRINTS" id="PR00020">
    <property type="entry name" value="MAMDOMAIN"/>
</dbReference>
<dbReference type="SUPFAM" id="SSF50156">
    <property type="entry name" value="PDZ domain-like"/>
    <property type="match status" value="3"/>
</dbReference>
<dbReference type="InParanoid" id="G3USM4"/>
<dbReference type="PROSITE" id="PS01286">
    <property type="entry name" value="FA58C_2"/>
    <property type="match status" value="2"/>
</dbReference>
<feature type="domain" description="MAM" evidence="18">
    <location>
        <begin position="1151"/>
        <end position="1315"/>
    </location>
</feature>
<dbReference type="InterPro" id="IPR008979">
    <property type="entry name" value="Galactose-bd-like_sf"/>
</dbReference>
<protein>
    <recommendedName>
        <fullName evidence="11">Neuropilin-2</fullName>
    </recommendedName>
    <alternativeName>
        <fullName evidence="12">PAR3-beta</fullName>
    </alternativeName>
    <alternativeName>
        <fullName evidence="10">Partitioning defective 3 homolog B</fullName>
    </alternativeName>
    <alternativeName>
        <fullName evidence="13">Partitioning defective 3-like protein</fullName>
    </alternativeName>
    <alternativeName>
        <fullName evidence="14">Vascular endothelial cell growth factor 165 receptor 2</fullName>
    </alternativeName>
</protein>
<dbReference type="Pfam" id="PF00629">
    <property type="entry name" value="MAM"/>
    <property type="match status" value="1"/>
</dbReference>
<evidence type="ECO:0000256" key="10">
    <source>
        <dbReference type="ARBA" id="ARBA00071372"/>
    </source>
</evidence>
<dbReference type="InterPro" id="IPR001478">
    <property type="entry name" value="PDZ"/>
</dbReference>
<proteinExistence type="inferred from homology"/>
<dbReference type="PROSITE" id="PS50106">
    <property type="entry name" value="PDZ"/>
    <property type="match status" value="3"/>
</dbReference>
<comment type="function">
    <text evidence="6">High affinity receptor for semaphorins 3C, 3F, VEGF-165 and VEGF-145 isoforms of VEGF, and the PLGF-2 isoform of PGF.</text>
</comment>
<dbReference type="Pfam" id="PF00754">
    <property type="entry name" value="F5_F8_type_C"/>
    <property type="match status" value="2"/>
</dbReference>
<dbReference type="Pfam" id="PF00595">
    <property type="entry name" value="PDZ"/>
    <property type="match status" value="2"/>
</dbReference>
<evidence type="ECO:0000256" key="9">
    <source>
        <dbReference type="ARBA" id="ARBA00064457"/>
    </source>
</evidence>
<dbReference type="Pfam" id="PF11980">
    <property type="entry name" value="DUF3481"/>
    <property type="match status" value="1"/>
</dbReference>
<evidence type="ECO:0000256" key="3">
    <source>
        <dbReference type="ARBA" id="ARBA00022737"/>
    </source>
</evidence>
<dbReference type="CDD" id="cd23058">
    <property type="entry name" value="PDZ2_Par3-like"/>
    <property type="match status" value="1"/>
</dbReference>
<dbReference type="PROSITE" id="PS50060">
    <property type="entry name" value="MAM_2"/>
    <property type="match status" value="1"/>
</dbReference>
<dbReference type="SMART" id="SM00228">
    <property type="entry name" value="PDZ"/>
    <property type="match status" value="3"/>
</dbReference>
<dbReference type="CDD" id="cd06263">
    <property type="entry name" value="MAM"/>
    <property type="match status" value="1"/>
</dbReference>
<reference evidence="20" key="3">
    <citation type="submission" date="2025-09" db="UniProtKB">
        <authorList>
            <consortium name="Ensembl"/>
        </authorList>
    </citation>
    <scope>IDENTIFICATION</scope>
</reference>
<evidence type="ECO:0000256" key="13">
    <source>
        <dbReference type="ARBA" id="ARBA00080550"/>
    </source>
</evidence>
<dbReference type="GO" id="GO:0051301">
    <property type="term" value="P:cell division"/>
    <property type="evidence" value="ECO:0007669"/>
    <property type="project" value="UniProtKB-KW"/>
</dbReference>
<dbReference type="HOGENOM" id="CLU_015228_6_1_1"/>
<dbReference type="FunFam" id="2.60.120.200:FF:000042">
    <property type="entry name" value="Neuropilin"/>
    <property type="match status" value="1"/>
</dbReference>
<evidence type="ECO:0000256" key="15">
    <source>
        <dbReference type="SAM" id="MobiDB-lite"/>
    </source>
</evidence>
<dbReference type="GO" id="GO:0032991">
    <property type="term" value="C:protein-containing complex"/>
    <property type="evidence" value="ECO:0007669"/>
    <property type="project" value="Ensembl"/>
</dbReference>
<dbReference type="PROSITE" id="PS50022">
    <property type="entry name" value="FA58C_3"/>
    <property type="match status" value="2"/>
</dbReference>
<dbReference type="InterPro" id="IPR021922">
    <property type="entry name" value="Par3/HAL_N"/>
</dbReference>
<keyword evidence="16" id="KW-0472">Membrane</keyword>
<keyword evidence="16" id="KW-0812">Transmembrane</keyword>
<evidence type="ECO:0000256" key="14">
    <source>
        <dbReference type="ARBA" id="ARBA00083119"/>
    </source>
</evidence>
<feature type="region of interest" description="Disordered" evidence="15">
    <location>
        <begin position="1118"/>
        <end position="1139"/>
    </location>
</feature>
<evidence type="ECO:0000313" key="21">
    <source>
        <dbReference type="Proteomes" id="UP000001645"/>
    </source>
</evidence>
<comment type="function">
    <text evidence="7">Putative adapter protein involved in asymmetrical cell division and cell polarization processes. May play a role in the formation of epithelial tight junctions.</text>
</comment>
<evidence type="ECO:0000256" key="5">
    <source>
        <dbReference type="ARBA" id="ARBA00023306"/>
    </source>
</evidence>
<evidence type="ECO:0000256" key="11">
    <source>
        <dbReference type="ARBA" id="ARBA00074480"/>
    </source>
</evidence>
<feature type="domain" description="F5/8 type C" evidence="17">
    <location>
        <begin position="943"/>
        <end position="1101"/>
    </location>
</feature>
<reference evidence="20" key="2">
    <citation type="submission" date="2025-08" db="UniProtKB">
        <authorList>
            <consortium name="Ensembl"/>
        </authorList>
    </citation>
    <scope>IDENTIFICATION</scope>
</reference>
<keyword evidence="16" id="KW-1133">Transmembrane helix</keyword>
<name>G3USM4_MELGA</name>
<dbReference type="GO" id="GO:0005912">
    <property type="term" value="C:adherens junction"/>
    <property type="evidence" value="ECO:0007669"/>
    <property type="project" value="TreeGrafter"/>
</dbReference>
<feature type="domain" description="PDZ" evidence="19">
    <location>
        <begin position="172"/>
        <end position="248"/>
    </location>
</feature>
<feature type="region of interest" description="Disordered" evidence="15">
    <location>
        <begin position="323"/>
        <end position="342"/>
    </location>
</feature>
<evidence type="ECO:0000313" key="20">
    <source>
        <dbReference type="Ensembl" id="ENSMGAP00000018699.2"/>
    </source>
</evidence>
<dbReference type="GO" id="GO:0045197">
    <property type="term" value="P:establishment or maintenance of epithelial cell apical/basal polarity"/>
    <property type="evidence" value="ECO:0007669"/>
    <property type="project" value="TreeGrafter"/>
</dbReference>
<dbReference type="SUPFAM" id="SSF49899">
    <property type="entry name" value="Concanavalin A-like lectins/glucanases"/>
    <property type="match status" value="1"/>
</dbReference>
<feature type="region of interest" description="Disordered" evidence="15">
    <location>
        <begin position="806"/>
        <end position="828"/>
    </location>
</feature>
<dbReference type="FunFam" id="2.30.42.10:FF:000078">
    <property type="entry name" value="Partitioning defective 3 homolog B"/>
    <property type="match status" value="1"/>
</dbReference>
<dbReference type="SUPFAM" id="SSF49785">
    <property type="entry name" value="Galactose-binding domain-like"/>
    <property type="match status" value="2"/>
</dbReference>
<dbReference type="OrthoDB" id="6264899at2759"/>
<dbReference type="CDD" id="cd00057">
    <property type="entry name" value="FA58C"/>
    <property type="match status" value="2"/>
</dbReference>
<dbReference type="Gene3D" id="2.60.120.200">
    <property type="match status" value="1"/>
</dbReference>
<dbReference type="GO" id="GO:0030010">
    <property type="term" value="P:establishment of cell polarity"/>
    <property type="evidence" value="ECO:0007669"/>
    <property type="project" value="TreeGrafter"/>
</dbReference>
<dbReference type="FunFam" id="2.30.42.10:FF:000011">
    <property type="entry name" value="partitioning defective 3 homolog isoform X1"/>
    <property type="match status" value="1"/>
</dbReference>
<keyword evidence="4" id="KW-1015">Disulfide bond</keyword>
<dbReference type="InterPro" id="IPR000998">
    <property type="entry name" value="MAM_dom"/>
</dbReference>
<dbReference type="GeneTree" id="ENSGT00950000183214"/>
<evidence type="ECO:0000259" key="17">
    <source>
        <dbReference type="PROSITE" id="PS50022"/>
    </source>
</evidence>
<evidence type="ECO:0000256" key="4">
    <source>
        <dbReference type="ARBA" id="ARBA00023157"/>
    </source>
</evidence>
<dbReference type="Ensembl" id="ENSMGAT00000018822.2">
    <property type="protein sequence ID" value="ENSMGAP00000018699.2"/>
    <property type="gene ID" value="ENSMGAG00000008728.3"/>
</dbReference>
<dbReference type="GO" id="GO:0005938">
    <property type="term" value="C:cell cortex"/>
    <property type="evidence" value="ECO:0007669"/>
    <property type="project" value="TreeGrafter"/>
</dbReference>
<evidence type="ECO:0000256" key="6">
    <source>
        <dbReference type="ARBA" id="ARBA00053517"/>
    </source>
</evidence>
<dbReference type="FunFam" id="2.30.42.10:FF:000117">
    <property type="entry name" value="partitioning defective 3 homolog B isoform X2"/>
    <property type="match status" value="1"/>
</dbReference>
<dbReference type="Pfam" id="PF12053">
    <property type="entry name" value="Par3_HAL_N_term"/>
    <property type="match status" value="1"/>
</dbReference>
<feature type="domain" description="PDZ" evidence="19">
    <location>
        <begin position="468"/>
        <end position="543"/>
    </location>
</feature>